<evidence type="ECO:0000313" key="2">
    <source>
        <dbReference type="Proteomes" id="UP000218767"/>
    </source>
</evidence>
<dbReference type="AlphaFoldDB" id="A0A2A4XA56"/>
<dbReference type="Proteomes" id="UP000218767">
    <property type="component" value="Unassembled WGS sequence"/>
</dbReference>
<evidence type="ECO:0000313" key="1">
    <source>
        <dbReference type="EMBL" id="PCI79542.1"/>
    </source>
</evidence>
<gene>
    <name evidence="1" type="ORF">COB20_04470</name>
</gene>
<sequence length="159" mass="17377">MVTPDLLVINLHRDSLRLNIQLMKTAINITRLLSFPLICFALSLQSAAALGQESNNTPLVGSWGGPLVIGEDDLGLIFNFTMAEGEYAASIISDGLGIYGMPADRVRLNGLMLTVVIRRLDVEFTGTLRFDDAGEKLLRIDANWFQGSEMVPVVLKAVE</sequence>
<organism evidence="1 2">
    <name type="scientific">SAR86 cluster bacterium</name>
    <dbReference type="NCBI Taxonomy" id="2030880"/>
    <lineage>
        <taxon>Bacteria</taxon>
        <taxon>Pseudomonadati</taxon>
        <taxon>Pseudomonadota</taxon>
        <taxon>Gammaproteobacteria</taxon>
        <taxon>SAR86 cluster</taxon>
    </lineage>
</organism>
<accession>A0A2A4XA56</accession>
<name>A0A2A4XA56_9GAMM</name>
<protein>
    <submittedName>
        <fullName evidence="1">Uncharacterized protein</fullName>
    </submittedName>
</protein>
<dbReference type="EMBL" id="NVUL01000016">
    <property type="protein sequence ID" value="PCI79542.1"/>
    <property type="molecule type" value="Genomic_DNA"/>
</dbReference>
<reference evidence="2" key="1">
    <citation type="submission" date="2017-08" db="EMBL/GenBank/DDBJ databases">
        <title>A dynamic microbial community with high functional redundancy inhabits the cold, oxic subseafloor aquifer.</title>
        <authorList>
            <person name="Tully B.J."/>
            <person name="Wheat C.G."/>
            <person name="Glazer B.T."/>
            <person name="Huber J.A."/>
        </authorList>
    </citation>
    <scope>NUCLEOTIDE SEQUENCE [LARGE SCALE GENOMIC DNA]</scope>
</reference>
<proteinExistence type="predicted"/>
<comment type="caution">
    <text evidence="1">The sequence shown here is derived from an EMBL/GenBank/DDBJ whole genome shotgun (WGS) entry which is preliminary data.</text>
</comment>